<dbReference type="SUPFAM" id="SSF51735">
    <property type="entry name" value="NAD(P)-binding Rossmann-fold domains"/>
    <property type="match status" value="1"/>
</dbReference>
<feature type="domain" description="Semialdehyde dehydrogenase NAD-binding" evidence="2">
    <location>
        <begin position="2"/>
        <end position="107"/>
    </location>
</feature>
<dbReference type="InterPro" id="IPR000534">
    <property type="entry name" value="Semialdehyde_DH_NAD-bd"/>
</dbReference>
<dbReference type="Gene3D" id="3.40.50.720">
    <property type="entry name" value="NAD(P)-binding Rossmann-like Domain"/>
    <property type="match status" value="1"/>
</dbReference>
<evidence type="ECO:0000256" key="1">
    <source>
        <dbReference type="ARBA" id="ARBA00010584"/>
    </source>
</evidence>
<evidence type="ECO:0000259" key="2">
    <source>
        <dbReference type="Pfam" id="PF01118"/>
    </source>
</evidence>
<dbReference type="AlphaFoldDB" id="A0A4Q0T0L3"/>
<dbReference type="Gene3D" id="3.30.360.10">
    <property type="entry name" value="Dihydrodipicolinate Reductase, domain 2"/>
    <property type="match status" value="1"/>
</dbReference>
<dbReference type="CDD" id="cd18129">
    <property type="entry name" value="ASADH_C_USG1_like"/>
    <property type="match status" value="1"/>
</dbReference>
<keyword evidence="5" id="KW-1185">Reference proteome</keyword>
<protein>
    <submittedName>
        <fullName evidence="4">Aspartate-semialdehyde dehydrogenase</fullName>
    </submittedName>
</protein>
<dbReference type="PANTHER" id="PTHR46278">
    <property type="entry name" value="DEHYDROGENASE, PUTATIVE-RELATED"/>
    <property type="match status" value="1"/>
</dbReference>
<dbReference type="Pfam" id="PF01118">
    <property type="entry name" value="Semialdhyde_dh"/>
    <property type="match status" value="1"/>
</dbReference>
<dbReference type="EMBL" id="RDSM01000001">
    <property type="protein sequence ID" value="RXH56727.1"/>
    <property type="molecule type" value="Genomic_DNA"/>
</dbReference>
<evidence type="ECO:0000313" key="4">
    <source>
        <dbReference type="EMBL" id="RXH56727.1"/>
    </source>
</evidence>
<comment type="similarity">
    <text evidence="1">Belongs to the aspartate-semialdehyde dehydrogenase family.</text>
</comment>
<evidence type="ECO:0000313" key="5">
    <source>
        <dbReference type="Proteomes" id="UP000289437"/>
    </source>
</evidence>
<dbReference type="CDD" id="cd17894">
    <property type="entry name" value="ASADH_USG1_N"/>
    <property type="match status" value="1"/>
</dbReference>
<reference evidence="4 5" key="1">
    <citation type="submission" date="2018-11" db="EMBL/GenBank/DDBJ databases">
        <authorList>
            <person name="Mardanov A.V."/>
            <person name="Ravin N.V."/>
            <person name="Dedysh S.N."/>
        </authorList>
    </citation>
    <scope>NUCLEOTIDE SEQUENCE [LARGE SCALE GENOMIC DNA]</scope>
    <source>
        <strain evidence="4 5">AF10</strain>
    </source>
</reference>
<evidence type="ECO:0000259" key="3">
    <source>
        <dbReference type="Pfam" id="PF02774"/>
    </source>
</evidence>
<dbReference type="GO" id="GO:0046983">
    <property type="term" value="F:protein dimerization activity"/>
    <property type="evidence" value="ECO:0007669"/>
    <property type="project" value="InterPro"/>
</dbReference>
<dbReference type="RefSeq" id="WP_241654235.1">
    <property type="nucleotide sequence ID" value="NZ_RDSM01000001.1"/>
</dbReference>
<dbReference type="Pfam" id="PF02774">
    <property type="entry name" value="Semialdhyde_dhC"/>
    <property type="match status" value="1"/>
</dbReference>
<dbReference type="PIRSF" id="PIRSF000148">
    <property type="entry name" value="ASA_dh"/>
    <property type="match status" value="1"/>
</dbReference>
<dbReference type="InterPro" id="IPR012280">
    <property type="entry name" value="Semialdhyde_DH_dimer_dom"/>
</dbReference>
<dbReference type="GO" id="GO:0051287">
    <property type="term" value="F:NAD binding"/>
    <property type="evidence" value="ECO:0007669"/>
    <property type="project" value="InterPro"/>
</dbReference>
<dbReference type="GO" id="GO:0016620">
    <property type="term" value="F:oxidoreductase activity, acting on the aldehyde or oxo group of donors, NAD or NADP as acceptor"/>
    <property type="evidence" value="ECO:0007669"/>
    <property type="project" value="InterPro"/>
</dbReference>
<comment type="caution">
    <text evidence="4">The sequence shown here is derived from an EMBL/GenBank/DDBJ whole genome shotgun (WGS) entry which is preliminary data.</text>
</comment>
<dbReference type="GO" id="GO:0008652">
    <property type="term" value="P:amino acid biosynthetic process"/>
    <property type="evidence" value="ECO:0007669"/>
    <property type="project" value="InterPro"/>
</dbReference>
<dbReference type="SUPFAM" id="SSF55347">
    <property type="entry name" value="Glyceraldehyde-3-phosphate dehydrogenase-like, C-terminal domain"/>
    <property type="match status" value="1"/>
</dbReference>
<sequence>MRIGIVGASSLLGKELAEELGNSIFAVGEVVLLDEEKATGQIAAVGDEAAFIRRIEPGSFQGLDLVFFAGRPDETTKHWMAARKAGASVIDLTGALAAEPGVAIQSPWVLPTKPDLATTAIVPAHIVSVILALVASRCSGLGVSKIAATVLLPASERGQAGMDEMHEQTVKLLSFQSLPTEEFDTQVAFNLLAALGPAAKMPLEQTAERIRRDYARLGTPVELSLQIIQAPVFHGYGISVLLESGQTMTTQEITESIDSAHITVLPPPNSPSNLIAAGRPTVLARVDKEDGNRAWLWMIADNIKLTSLHAIACAADFRARRLQGKVQ</sequence>
<dbReference type="InterPro" id="IPR036291">
    <property type="entry name" value="NAD(P)-bd_dom_sf"/>
</dbReference>
<gene>
    <name evidence="4" type="ORF">GRAN_0037</name>
</gene>
<dbReference type="Proteomes" id="UP000289437">
    <property type="component" value="Unassembled WGS sequence"/>
</dbReference>
<accession>A0A4Q0T0L3</accession>
<proteinExistence type="inferred from homology"/>
<organism evidence="4 5">
    <name type="scientific">Granulicella sibirica</name>
    <dbReference type="NCBI Taxonomy" id="2479048"/>
    <lineage>
        <taxon>Bacteria</taxon>
        <taxon>Pseudomonadati</taxon>
        <taxon>Acidobacteriota</taxon>
        <taxon>Terriglobia</taxon>
        <taxon>Terriglobales</taxon>
        <taxon>Acidobacteriaceae</taxon>
        <taxon>Granulicella</taxon>
    </lineage>
</organism>
<dbReference type="PANTHER" id="PTHR46278:SF2">
    <property type="entry name" value="ASPARTATE-SEMIALDEHYDE DEHYDROGENASE"/>
    <property type="match status" value="1"/>
</dbReference>
<feature type="domain" description="Semialdehyde dehydrogenase dimerisation" evidence="3">
    <location>
        <begin position="143"/>
        <end position="303"/>
    </location>
</feature>
<name>A0A4Q0T0L3_9BACT</name>
<reference evidence="5" key="2">
    <citation type="submission" date="2019-02" db="EMBL/GenBank/DDBJ databases">
        <title>Granulicella sibirica sp. nov., a psychrotolerant acidobacterium isolated from an organic soil layer in forested tundra, West Siberia.</title>
        <authorList>
            <person name="Oshkin I.Y."/>
            <person name="Kulichevskaya I.S."/>
            <person name="Rijpstra W.I.C."/>
            <person name="Sinninghe Damste J.S."/>
            <person name="Rakitin A.L."/>
            <person name="Ravin N.V."/>
            <person name="Dedysh S.N."/>
        </authorList>
    </citation>
    <scope>NUCLEOTIDE SEQUENCE [LARGE SCALE GENOMIC DNA]</scope>
    <source>
        <strain evidence="5">AF10</strain>
    </source>
</reference>